<evidence type="ECO:0000256" key="1">
    <source>
        <dbReference type="ARBA" id="ARBA00006641"/>
    </source>
</evidence>
<evidence type="ECO:0000256" key="5">
    <source>
        <dbReference type="ARBA" id="ARBA00022807"/>
    </source>
</evidence>
<dbReference type="GO" id="GO:0006508">
    <property type="term" value="P:proteolysis"/>
    <property type="evidence" value="ECO:0007669"/>
    <property type="project" value="UniProtKB-KW"/>
</dbReference>
<reference evidence="7 8" key="1">
    <citation type="submission" date="2015-10" db="EMBL/GenBank/DDBJ databases">
        <title>Metagenome-Assembled Genomes uncover a global brackish microbiome.</title>
        <authorList>
            <person name="Hugerth L.W."/>
            <person name="Larsson J."/>
            <person name="Alneberg J."/>
            <person name="Lindh M.V."/>
            <person name="Legrand C."/>
            <person name="Pinhassi J."/>
            <person name="Andersson A.F."/>
        </authorList>
    </citation>
    <scope>NUCLEOTIDE SEQUENCE [LARGE SCALE GENOMIC DNA]</scope>
    <source>
        <strain evidence="7">BACL2 MAG-120802-bin41</strain>
    </source>
</reference>
<dbReference type="Pfam" id="PF01470">
    <property type="entry name" value="Peptidase_C15"/>
    <property type="match status" value="1"/>
</dbReference>
<dbReference type="InterPro" id="IPR033694">
    <property type="entry name" value="PGPEP1_Cys_AS"/>
</dbReference>
<evidence type="ECO:0000256" key="6">
    <source>
        <dbReference type="PROSITE-ProRule" id="PRU10077"/>
    </source>
</evidence>
<protein>
    <recommendedName>
        <fullName evidence="6">Pyroglutamyl-peptidase I</fullName>
        <ecNumber evidence="6">3.4.19.3</ecNumber>
    </recommendedName>
</protein>
<comment type="similarity">
    <text evidence="1">Belongs to the peptidase C15 family.</text>
</comment>
<accession>A0A0R2P012</accession>
<keyword evidence="3" id="KW-0645">Protease</keyword>
<keyword evidence="4" id="KW-0378">Hydrolase</keyword>
<dbReference type="SUPFAM" id="SSF53182">
    <property type="entry name" value="Pyrrolidone carboxyl peptidase (pyroglutamate aminopeptidase)"/>
    <property type="match status" value="1"/>
</dbReference>
<evidence type="ECO:0000313" key="7">
    <source>
        <dbReference type="EMBL" id="KRO31391.1"/>
    </source>
</evidence>
<evidence type="ECO:0000256" key="4">
    <source>
        <dbReference type="ARBA" id="ARBA00022801"/>
    </source>
</evidence>
<evidence type="ECO:0000313" key="8">
    <source>
        <dbReference type="Proteomes" id="UP000053941"/>
    </source>
</evidence>
<sequence length="202" mass="21974">MSTGKKVLISGFEPFGGSDLNSSQLVVEAISKESFTGLELSAVILPVEFDKAARVLLSKVKEVNPEIIISFGQAEGRKAITPEKIAINLDSARIPDNAGELRVNKVIFESGADGYFSTLPIEKMVVAVKERGLESEISLTAGAFLCNHIFYHLQHQLLERGIKSGFVHLPLVNEQIAQYPDQPSWALEDLIQGVKAAILSTI</sequence>
<feature type="active site" evidence="6">
    <location>
        <position position="146"/>
    </location>
</feature>
<dbReference type="EC" id="3.4.19.3" evidence="6"/>
<comment type="catalytic activity">
    <reaction evidence="6">
        <text>Release of an N-terminal pyroglutamyl group from a polypeptide, the second amino acid generally not being Pro.</text>
        <dbReference type="EC" id="3.4.19.3"/>
    </reaction>
</comment>
<comment type="caution">
    <text evidence="7">The sequence shown here is derived from an EMBL/GenBank/DDBJ whole genome shotgun (WGS) entry which is preliminary data.</text>
</comment>
<dbReference type="GO" id="GO:0005829">
    <property type="term" value="C:cytosol"/>
    <property type="evidence" value="ECO:0007669"/>
    <property type="project" value="InterPro"/>
</dbReference>
<dbReference type="InterPro" id="IPR000816">
    <property type="entry name" value="Peptidase_C15"/>
</dbReference>
<dbReference type="EMBL" id="LIAS01000002">
    <property type="protein sequence ID" value="KRO31391.1"/>
    <property type="molecule type" value="Genomic_DNA"/>
</dbReference>
<proteinExistence type="inferred from homology"/>
<dbReference type="NCBIfam" id="NF009676">
    <property type="entry name" value="PRK13197.1"/>
    <property type="match status" value="1"/>
</dbReference>
<dbReference type="InterPro" id="IPR016125">
    <property type="entry name" value="Peptidase_C15-like"/>
</dbReference>
<dbReference type="InterPro" id="IPR036440">
    <property type="entry name" value="Peptidase_C15-like_sf"/>
</dbReference>
<gene>
    <name evidence="7" type="ORF">ABR60_03025</name>
</gene>
<evidence type="ECO:0000256" key="2">
    <source>
        <dbReference type="ARBA" id="ARBA00022490"/>
    </source>
</evidence>
<dbReference type="Proteomes" id="UP000053941">
    <property type="component" value="Unassembled WGS sequence"/>
</dbReference>
<dbReference type="PROSITE" id="PS01334">
    <property type="entry name" value="PYRASE_CYS"/>
    <property type="match status" value="1"/>
</dbReference>
<keyword evidence="2" id="KW-0963">Cytoplasm</keyword>
<organism evidence="7 8">
    <name type="scientific">Actinobacteria bacterium BACL2 MAG-120802-bin41</name>
    <dbReference type="NCBI Taxonomy" id="1655568"/>
    <lineage>
        <taxon>Bacteria</taxon>
        <taxon>Bacillati</taxon>
        <taxon>Actinomycetota</taxon>
        <taxon>Actinomycetes</taxon>
        <taxon>Actinomycetes incertae sedis</taxon>
        <taxon>ac1 cluster</taxon>
    </lineage>
</organism>
<dbReference type="Gene3D" id="3.40.630.20">
    <property type="entry name" value="Peptidase C15, pyroglutamyl peptidase I-like"/>
    <property type="match status" value="1"/>
</dbReference>
<dbReference type="GO" id="GO:0016920">
    <property type="term" value="F:pyroglutamyl-peptidase activity"/>
    <property type="evidence" value="ECO:0007669"/>
    <property type="project" value="UniProtKB-EC"/>
</dbReference>
<evidence type="ECO:0000256" key="3">
    <source>
        <dbReference type="ARBA" id="ARBA00022670"/>
    </source>
</evidence>
<dbReference type="PANTHER" id="PTHR23402">
    <property type="entry name" value="PROTEASE FAMILY C15 PYROGLUTAMYL-PEPTIDASE I-RELATED"/>
    <property type="match status" value="1"/>
</dbReference>
<keyword evidence="5" id="KW-0788">Thiol protease</keyword>
<name>A0A0R2P012_9ACTN</name>
<dbReference type="PIRSF" id="PIRSF015592">
    <property type="entry name" value="Prld-crbxl_pptds"/>
    <property type="match status" value="1"/>
</dbReference>
<dbReference type="AlphaFoldDB" id="A0A0R2P012"/>
<dbReference type="PRINTS" id="PR00706">
    <property type="entry name" value="PYROGLUPTASE"/>
</dbReference>
<dbReference type="PANTHER" id="PTHR23402:SF1">
    <property type="entry name" value="PYROGLUTAMYL-PEPTIDASE I"/>
    <property type="match status" value="1"/>
</dbReference>
<dbReference type="CDD" id="cd00501">
    <property type="entry name" value="Peptidase_C15"/>
    <property type="match status" value="1"/>
</dbReference>